<evidence type="ECO:0000313" key="2">
    <source>
        <dbReference type="EMBL" id="MBC5696690.1"/>
    </source>
</evidence>
<sequence>MQIEIRQYQIHDAAAAAAIWNEVVRGGAAFPQREELTEENADSFFRSQSFTGLAEDAETGEIVGLYILHPNNVGRCGHICNTSYAVKDGVRGRHIGEQLVRHSMAQGKTLGYRILQFNAVVATNASALHLYRRLGFKQLGVIPGGFLMPDGHYEDIIPHYHEL</sequence>
<organism evidence="2 3">
    <name type="scientific">Agathobaculum hominis</name>
    <dbReference type="NCBI Taxonomy" id="2763014"/>
    <lineage>
        <taxon>Bacteria</taxon>
        <taxon>Bacillati</taxon>
        <taxon>Bacillota</taxon>
        <taxon>Clostridia</taxon>
        <taxon>Eubacteriales</taxon>
        <taxon>Butyricicoccaceae</taxon>
        <taxon>Agathobaculum</taxon>
    </lineage>
</organism>
<reference evidence="2 3" key="1">
    <citation type="submission" date="2020-08" db="EMBL/GenBank/DDBJ databases">
        <title>Genome public.</title>
        <authorList>
            <person name="Liu C."/>
            <person name="Sun Q."/>
        </authorList>
    </citation>
    <scope>NUCLEOTIDE SEQUENCE [LARGE SCALE GENOMIC DNA]</scope>
    <source>
        <strain evidence="2 3">M2</strain>
    </source>
</reference>
<protein>
    <submittedName>
        <fullName evidence="2">GNAT family N-acetyltransferase</fullName>
    </submittedName>
</protein>
<feature type="domain" description="N-acetyltransferase" evidence="1">
    <location>
        <begin position="3"/>
        <end position="160"/>
    </location>
</feature>
<dbReference type="InterPro" id="IPR052742">
    <property type="entry name" value="Mito_N-acetyltransferase"/>
</dbReference>
<evidence type="ECO:0000259" key="1">
    <source>
        <dbReference type="PROSITE" id="PS51186"/>
    </source>
</evidence>
<keyword evidence="3" id="KW-1185">Reference proteome</keyword>
<dbReference type="Gene3D" id="3.40.630.30">
    <property type="match status" value="1"/>
</dbReference>
<proteinExistence type="predicted"/>
<dbReference type="InterPro" id="IPR016181">
    <property type="entry name" value="Acyl_CoA_acyltransferase"/>
</dbReference>
<dbReference type="InterPro" id="IPR000182">
    <property type="entry name" value="GNAT_dom"/>
</dbReference>
<dbReference type="PANTHER" id="PTHR43138">
    <property type="entry name" value="ACETYLTRANSFERASE, GNAT FAMILY"/>
    <property type="match status" value="1"/>
</dbReference>
<dbReference type="SUPFAM" id="SSF55729">
    <property type="entry name" value="Acyl-CoA N-acyltransferases (Nat)"/>
    <property type="match status" value="1"/>
</dbReference>
<dbReference type="RefSeq" id="WP_186970755.1">
    <property type="nucleotide sequence ID" value="NZ_JACOPK010000015.1"/>
</dbReference>
<name>A0ABR7GQU3_9FIRM</name>
<dbReference type="Pfam" id="PF00583">
    <property type="entry name" value="Acetyltransf_1"/>
    <property type="match status" value="1"/>
</dbReference>
<accession>A0ABR7GQU3</accession>
<dbReference type="Proteomes" id="UP000641741">
    <property type="component" value="Unassembled WGS sequence"/>
</dbReference>
<evidence type="ECO:0000313" key="3">
    <source>
        <dbReference type="Proteomes" id="UP000641741"/>
    </source>
</evidence>
<comment type="caution">
    <text evidence="2">The sequence shown here is derived from an EMBL/GenBank/DDBJ whole genome shotgun (WGS) entry which is preliminary data.</text>
</comment>
<dbReference type="PANTHER" id="PTHR43138:SF1">
    <property type="entry name" value="N-ACETYLTRANSFERASE ACA1"/>
    <property type="match status" value="1"/>
</dbReference>
<dbReference type="EMBL" id="JACOPK010000015">
    <property type="protein sequence ID" value="MBC5696690.1"/>
    <property type="molecule type" value="Genomic_DNA"/>
</dbReference>
<gene>
    <name evidence="2" type="ORF">H8S02_12210</name>
</gene>
<dbReference type="PROSITE" id="PS51186">
    <property type="entry name" value="GNAT"/>
    <property type="match status" value="1"/>
</dbReference>